<evidence type="ECO:0000256" key="9">
    <source>
        <dbReference type="ARBA" id="ARBA00040743"/>
    </source>
</evidence>
<feature type="domain" description="PpiC" evidence="13">
    <location>
        <begin position="342"/>
        <end position="446"/>
    </location>
</feature>
<keyword evidence="4" id="KW-0812">Transmembrane</keyword>
<sequence>MLQQMRGAAKFVWIFLFVAFVGGFLLADMSGLIGMTGVTPNTVVGEVNGKEIPYLTWENLTRQLVQQQEQQSGRPVTADERLQAEQAAFDQLVQEILLQQEYDRRGIRVTDEEVIQAARLSPPPQFMQAPELQTDGRFDPDKYQRFLSSPVARQQGLLRQLEDYYRSELPRTKLFTQVAAETWVSDDALFEAYKDERDSVEVSFVAFRPTPAQVEAAAVSTADARRYYQQYRDRWERPGRAVVSVVSLSRTPSAADTAATVAKLRELKQEIQSGTSSFEDVARRESADTVSGSQGGDLGRGPRGRFVAAFENAAFALRPNQISDPVRTDFGWHLIQVTERKGDTIAVRHILLRVQQGDSAATATDRQADRLASLAAASDDPTKFDAAATELSLLMTQVPVVEGQTAAYQGRGVRGISGFAFSGVRVGEISDLIDDEDGYYLVRLDSLTEGGMQPFERVQEDIVQALKERKAVEAILPQAEAFLADARATTLEAAAQKAGLELQTPAAFNRRTFVPGLGFNNEAIGAAFGAPMNTPVLARTFDAVFVLRANMRSQADRADFELIKEILRAREVPAAREARIRSYLEELRRNATVKDLRREVNATLRRQVIE</sequence>
<dbReference type="EMBL" id="CP130612">
    <property type="protein sequence ID" value="WKW12505.1"/>
    <property type="molecule type" value="Genomic_DNA"/>
</dbReference>
<feature type="region of interest" description="Disordered" evidence="12">
    <location>
        <begin position="275"/>
        <end position="301"/>
    </location>
</feature>
<keyword evidence="11" id="KW-0697">Rotamase</keyword>
<evidence type="ECO:0000313" key="15">
    <source>
        <dbReference type="EMBL" id="WKW15412.1"/>
    </source>
</evidence>
<evidence type="ECO:0000256" key="7">
    <source>
        <dbReference type="ARBA" id="ARBA00023186"/>
    </source>
</evidence>
<dbReference type="KEGG" id="pspc:Strain318_001797"/>
<dbReference type="RefSeq" id="WP_367885382.1">
    <property type="nucleotide sequence ID" value="NZ_CP130612.1"/>
</dbReference>
<evidence type="ECO:0000256" key="10">
    <source>
        <dbReference type="ARBA" id="ARBA00042775"/>
    </source>
</evidence>
<accession>A0AA49K0B1</accession>
<reference evidence="15" key="1">
    <citation type="submission" date="2023-07" db="EMBL/GenBank/DDBJ databases">
        <authorList>
            <person name="Haufschild T."/>
            <person name="Kallscheuer N."/>
            <person name="Hammer J."/>
            <person name="Kohn T."/>
            <person name="Kabuu M."/>
            <person name="Jogler M."/>
            <person name="Wohfarth N."/>
            <person name="Heuer A."/>
            <person name="Rohde M."/>
            <person name="van Teeseling M.C.F."/>
            <person name="Jogler C."/>
        </authorList>
    </citation>
    <scope>NUCLEOTIDE SEQUENCE</scope>
    <source>
        <strain evidence="14">Strain 138</strain>
        <strain evidence="15">Strain 318</strain>
    </source>
</reference>
<feature type="domain" description="PpiC" evidence="13">
    <location>
        <begin position="238"/>
        <end position="339"/>
    </location>
</feature>
<evidence type="ECO:0000259" key="13">
    <source>
        <dbReference type="PROSITE" id="PS50198"/>
    </source>
</evidence>
<accession>A0AA49JUT4</accession>
<evidence type="ECO:0000256" key="8">
    <source>
        <dbReference type="ARBA" id="ARBA00038408"/>
    </source>
</evidence>
<name>A0AA49K0B1_9BACT</name>
<keyword evidence="5" id="KW-1133">Transmembrane helix</keyword>
<dbReference type="InterPro" id="IPR000297">
    <property type="entry name" value="PPIase_PpiC"/>
</dbReference>
<dbReference type="PANTHER" id="PTHR47529:SF1">
    <property type="entry name" value="PERIPLASMIC CHAPERONE PPID"/>
    <property type="match status" value="1"/>
</dbReference>
<organism evidence="15 16">
    <name type="scientific">Pseudogemmatithrix spongiicola</name>
    <dbReference type="NCBI Taxonomy" id="3062599"/>
    <lineage>
        <taxon>Bacteria</taxon>
        <taxon>Pseudomonadati</taxon>
        <taxon>Gemmatimonadota</taxon>
        <taxon>Gemmatimonadia</taxon>
        <taxon>Gemmatimonadales</taxon>
        <taxon>Gemmatimonadaceae</taxon>
        <taxon>Pseudogemmatithrix</taxon>
    </lineage>
</organism>
<evidence type="ECO:0000313" key="14">
    <source>
        <dbReference type="EMBL" id="WKW12505.1"/>
    </source>
</evidence>
<dbReference type="Gene3D" id="1.10.4030.10">
    <property type="entry name" value="Porin chaperone SurA, peptide-binding domain"/>
    <property type="match status" value="1"/>
</dbReference>
<keyword evidence="16" id="KW-1185">Reference proteome</keyword>
<keyword evidence="3" id="KW-0997">Cell inner membrane</keyword>
<dbReference type="EMBL" id="CP130613">
    <property type="protein sequence ID" value="WKW15412.1"/>
    <property type="molecule type" value="Genomic_DNA"/>
</dbReference>
<dbReference type="InterPro" id="IPR027304">
    <property type="entry name" value="Trigger_fact/SurA_dom_sf"/>
</dbReference>
<dbReference type="Proteomes" id="UP001229955">
    <property type="component" value="Chromosome"/>
</dbReference>
<dbReference type="GO" id="GO:0003755">
    <property type="term" value="F:peptidyl-prolyl cis-trans isomerase activity"/>
    <property type="evidence" value="ECO:0007669"/>
    <property type="project" value="UniProtKB-KW"/>
</dbReference>
<dbReference type="InterPro" id="IPR046357">
    <property type="entry name" value="PPIase_dom_sf"/>
</dbReference>
<dbReference type="Pfam" id="PF13623">
    <property type="entry name" value="SurA_N_2"/>
    <property type="match status" value="1"/>
</dbReference>
<dbReference type="SUPFAM" id="SSF54534">
    <property type="entry name" value="FKBP-like"/>
    <property type="match status" value="1"/>
</dbReference>
<evidence type="ECO:0000256" key="6">
    <source>
        <dbReference type="ARBA" id="ARBA00023136"/>
    </source>
</evidence>
<evidence type="ECO:0000256" key="4">
    <source>
        <dbReference type="ARBA" id="ARBA00022692"/>
    </source>
</evidence>
<evidence type="ECO:0000256" key="3">
    <source>
        <dbReference type="ARBA" id="ARBA00022519"/>
    </source>
</evidence>
<proteinExistence type="inferred from homology"/>
<dbReference type="SUPFAM" id="SSF109998">
    <property type="entry name" value="Triger factor/SurA peptide-binding domain-like"/>
    <property type="match status" value="1"/>
</dbReference>
<dbReference type="AlphaFoldDB" id="A0AA49K0B1"/>
<evidence type="ECO:0000256" key="5">
    <source>
        <dbReference type="ARBA" id="ARBA00022989"/>
    </source>
</evidence>
<comment type="subcellular location">
    <subcellularLocation>
        <location evidence="1">Cell inner membrane</location>
        <topology evidence="1">Single-pass type II membrane protein</topology>
        <orientation evidence="1">Periplasmic side</orientation>
    </subcellularLocation>
</comment>
<dbReference type="Pfam" id="PF00639">
    <property type="entry name" value="Rotamase"/>
    <property type="match status" value="1"/>
</dbReference>
<protein>
    <recommendedName>
        <fullName evidence="9">Periplasmic chaperone PpiD</fullName>
    </recommendedName>
    <alternativeName>
        <fullName evidence="10">Periplasmic folding chaperone</fullName>
    </alternativeName>
</protein>
<dbReference type="PROSITE" id="PS01096">
    <property type="entry name" value="PPIC_PPIASE_1"/>
    <property type="match status" value="1"/>
</dbReference>
<dbReference type="PROSITE" id="PS50198">
    <property type="entry name" value="PPIC_PPIASE_2"/>
    <property type="match status" value="2"/>
</dbReference>
<evidence type="ECO:0000256" key="11">
    <source>
        <dbReference type="PROSITE-ProRule" id="PRU00278"/>
    </source>
</evidence>
<dbReference type="Gene3D" id="3.10.50.40">
    <property type="match status" value="2"/>
</dbReference>
<evidence type="ECO:0000256" key="2">
    <source>
        <dbReference type="ARBA" id="ARBA00022475"/>
    </source>
</evidence>
<dbReference type="InterPro" id="IPR023058">
    <property type="entry name" value="PPIase_PpiC_CS"/>
</dbReference>
<evidence type="ECO:0000313" key="16">
    <source>
        <dbReference type="Proteomes" id="UP001229955"/>
    </source>
</evidence>
<comment type="similarity">
    <text evidence="8">Belongs to the PpiD chaperone family.</text>
</comment>
<keyword evidence="7" id="KW-0143">Chaperone</keyword>
<gene>
    <name evidence="14" type="ORF">Strain138_001798</name>
    <name evidence="15" type="ORF">Strain318_001797</name>
</gene>
<keyword evidence="11" id="KW-0413">Isomerase</keyword>
<evidence type="ECO:0000256" key="12">
    <source>
        <dbReference type="SAM" id="MobiDB-lite"/>
    </source>
</evidence>
<keyword evidence="2" id="KW-1003">Cell membrane</keyword>
<dbReference type="PANTHER" id="PTHR47529">
    <property type="entry name" value="PEPTIDYL-PROLYL CIS-TRANS ISOMERASE D"/>
    <property type="match status" value="1"/>
</dbReference>
<evidence type="ECO:0000256" key="1">
    <source>
        <dbReference type="ARBA" id="ARBA00004382"/>
    </source>
</evidence>
<keyword evidence="6" id="KW-0472">Membrane</keyword>
<dbReference type="GO" id="GO:0005886">
    <property type="term" value="C:plasma membrane"/>
    <property type="evidence" value="ECO:0007669"/>
    <property type="project" value="UniProtKB-SubCell"/>
</dbReference>
<dbReference type="InterPro" id="IPR052029">
    <property type="entry name" value="PpiD_chaperone"/>
</dbReference>